<evidence type="ECO:0000256" key="1">
    <source>
        <dbReference type="SAM" id="MobiDB-lite"/>
    </source>
</evidence>
<dbReference type="GO" id="GO:0003723">
    <property type="term" value="F:RNA binding"/>
    <property type="evidence" value="ECO:0007669"/>
    <property type="project" value="InterPro"/>
</dbReference>
<dbReference type="Pfam" id="PF04774">
    <property type="entry name" value="HABP4_PAI-RBP1"/>
    <property type="match status" value="1"/>
</dbReference>
<dbReference type="PANTHER" id="PTHR12299">
    <property type="entry name" value="HYALURONIC ACID-BINDING PROTEIN 4"/>
    <property type="match status" value="1"/>
</dbReference>
<dbReference type="GO" id="GO:0005737">
    <property type="term" value="C:cytoplasm"/>
    <property type="evidence" value="ECO:0007669"/>
    <property type="project" value="TreeGrafter"/>
</dbReference>
<dbReference type="GO" id="GO:0005634">
    <property type="term" value="C:nucleus"/>
    <property type="evidence" value="ECO:0007669"/>
    <property type="project" value="TreeGrafter"/>
</dbReference>
<dbReference type="Proteomes" id="UP000325577">
    <property type="component" value="Linkage Group LG11"/>
</dbReference>
<keyword evidence="2" id="KW-0812">Transmembrane</keyword>
<keyword evidence="2" id="KW-0472">Membrane</keyword>
<feature type="transmembrane region" description="Helical" evidence="2">
    <location>
        <begin position="57"/>
        <end position="78"/>
    </location>
</feature>
<dbReference type="EMBL" id="CM018034">
    <property type="protein sequence ID" value="KAA8543553.1"/>
    <property type="molecule type" value="Genomic_DNA"/>
</dbReference>
<feature type="region of interest" description="Disordered" evidence="1">
    <location>
        <begin position="85"/>
        <end position="250"/>
    </location>
</feature>
<evidence type="ECO:0000313" key="5">
    <source>
        <dbReference type="Proteomes" id="UP000325577"/>
    </source>
</evidence>
<dbReference type="PANTHER" id="PTHR12299:SF17">
    <property type="entry name" value="AT19571P-RELATED"/>
    <property type="match status" value="1"/>
</dbReference>
<evidence type="ECO:0000313" key="4">
    <source>
        <dbReference type="EMBL" id="KAA8543553.1"/>
    </source>
</evidence>
<protein>
    <recommendedName>
        <fullName evidence="3">Hyaluronan/mRNA-binding protein domain-containing protein</fullName>
    </recommendedName>
</protein>
<accession>A0A5J5BKE7</accession>
<evidence type="ECO:0000259" key="3">
    <source>
        <dbReference type="Pfam" id="PF04774"/>
    </source>
</evidence>
<keyword evidence="5" id="KW-1185">Reference proteome</keyword>
<dbReference type="OrthoDB" id="784393at2759"/>
<proteinExistence type="predicted"/>
<dbReference type="InterPro" id="IPR039764">
    <property type="entry name" value="HABP4/SERBP1-like"/>
</dbReference>
<reference evidence="4 5" key="1">
    <citation type="submission" date="2019-09" db="EMBL/GenBank/DDBJ databases">
        <title>A chromosome-level genome assembly of the Chinese tupelo Nyssa sinensis.</title>
        <authorList>
            <person name="Yang X."/>
            <person name="Kang M."/>
            <person name="Yang Y."/>
            <person name="Xiong H."/>
            <person name="Wang M."/>
            <person name="Zhang Z."/>
            <person name="Wang Z."/>
            <person name="Wu H."/>
            <person name="Ma T."/>
            <person name="Liu J."/>
            <person name="Xi Z."/>
        </authorList>
    </citation>
    <scope>NUCLEOTIDE SEQUENCE [LARGE SCALE GENOMIC DNA]</scope>
    <source>
        <strain evidence="4">J267</strain>
        <tissue evidence="4">Leaf</tissue>
    </source>
</reference>
<dbReference type="AlphaFoldDB" id="A0A5J5BKE7"/>
<keyword evidence="2" id="KW-1133">Transmembrane helix</keyword>
<evidence type="ECO:0000256" key="2">
    <source>
        <dbReference type="SAM" id="Phobius"/>
    </source>
</evidence>
<name>A0A5J5BKE7_9ASTE</name>
<feature type="compositionally biased region" description="Polar residues" evidence="1">
    <location>
        <begin position="112"/>
        <end position="127"/>
    </location>
</feature>
<sequence>MMWSSLKMEDQVGTGRIMEVLMIIIRTMEVPLVIRGIMERPVVIGGIMEAVMVINRIIEPMMVISILMEGILLGLVAIGRYRGRAGRGHEGSRGRGHGQGRGPNEEDHGFGNDNQVIGDNQHLDSQGQGEGSVIRDERQLRNGNWNYGGERRGNGGGNLGFRVREGPLFRERDGRNNGRDESMDNSDKKEAGDGNGMHATNVEDNTNGAEKNVLETIEVSKNVEPEQGKLDQLASQDDSKKKAQEEEEENNIMTLDEYEKLLIEKRKALEALKIEERKVALDKDFELMQLVEKKKEDSLFIKLNSEKDKLKKDSLDKDDKVRKVKSQQLLLGEIHIRGSGRGRGRRDPGGYRGGYSRRVAAVPAIGDSGQFPDLAKPVKA</sequence>
<feature type="compositionally biased region" description="Basic and acidic residues" evidence="1">
    <location>
        <begin position="162"/>
        <end position="192"/>
    </location>
</feature>
<gene>
    <name evidence="4" type="ORF">F0562_021701</name>
</gene>
<organism evidence="4 5">
    <name type="scientific">Nyssa sinensis</name>
    <dbReference type="NCBI Taxonomy" id="561372"/>
    <lineage>
        <taxon>Eukaryota</taxon>
        <taxon>Viridiplantae</taxon>
        <taxon>Streptophyta</taxon>
        <taxon>Embryophyta</taxon>
        <taxon>Tracheophyta</taxon>
        <taxon>Spermatophyta</taxon>
        <taxon>Magnoliopsida</taxon>
        <taxon>eudicotyledons</taxon>
        <taxon>Gunneridae</taxon>
        <taxon>Pentapetalae</taxon>
        <taxon>asterids</taxon>
        <taxon>Cornales</taxon>
        <taxon>Nyssaceae</taxon>
        <taxon>Nyssa</taxon>
    </lineage>
</organism>
<feature type="domain" description="Hyaluronan/mRNA-binding protein" evidence="3">
    <location>
        <begin position="174"/>
        <end position="279"/>
    </location>
</feature>
<dbReference type="InterPro" id="IPR006861">
    <property type="entry name" value="HABP4_PAIRBP1-bd"/>
</dbReference>